<keyword evidence="1" id="KW-0812">Transmembrane</keyword>
<protein>
    <submittedName>
        <fullName evidence="2">Uncharacterized protein</fullName>
    </submittedName>
</protein>
<evidence type="ECO:0000313" key="3">
    <source>
        <dbReference type="Proteomes" id="UP000316988"/>
    </source>
</evidence>
<sequence length="83" mass="8973">MRKTRQVISVMVAGLGAVVAIMGMLGVVISVVMLVVEYTNGEESEPAVLYLSLVLVVVGWVIVRLTGRRLRDAASAVMDLLTW</sequence>
<comment type="caution">
    <text evidence="2">The sequence shown here is derived from an EMBL/GenBank/DDBJ whole genome shotgun (WGS) entry which is preliminary data.</text>
</comment>
<proteinExistence type="predicted"/>
<evidence type="ECO:0000256" key="1">
    <source>
        <dbReference type="SAM" id="Phobius"/>
    </source>
</evidence>
<feature type="transmembrane region" description="Helical" evidence="1">
    <location>
        <begin position="47"/>
        <end position="65"/>
    </location>
</feature>
<feature type="transmembrane region" description="Helical" evidence="1">
    <location>
        <begin position="12"/>
        <end position="35"/>
    </location>
</feature>
<gene>
    <name evidence="2" type="ORF">FNM00_05945</name>
</gene>
<keyword evidence="1" id="KW-0472">Membrane</keyword>
<dbReference type="AlphaFoldDB" id="A0A554SFW6"/>
<reference evidence="2 3" key="1">
    <citation type="submission" date="2019-07" db="EMBL/GenBank/DDBJ databases">
        <authorList>
            <person name="Zhao L.H."/>
        </authorList>
    </citation>
    <scope>NUCLEOTIDE SEQUENCE [LARGE SCALE GENOMIC DNA]</scope>
    <source>
        <strain evidence="2 3">Co35</strain>
    </source>
</reference>
<keyword evidence="3" id="KW-1185">Reference proteome</keyword>
<dbReference type="EMBL" id="VLNT01000003">
    <property type="protein sequence ID" value="TSD65240.1"/>
    <property type="molecule type" value="Genomic_DNA"/>
</dbReference>
<keyword evidence="1" id="KW-1133">Transmembrane helix</keyword>
<accession>A0A554SFW6</accession>
<organism evidence="2 3">
    <name type="scientific">Aeromicrobium piscarium</name>
    <dbReference type="NCBI Taxonomy" id="2590901"/>
    <lineage>
        <taxon>Bacteria</taxon>
        <taxon>Bacillati</taxon>
        <taxon>Actinomycetota</taxon>
        <taxon>Actinomycetes</taxon>
        <taxon>Propionibacteriales</taxon>
        <taxon>Nocardioidaceae</taxon>
        <taxon>Aeromicrobium</taxon>
    </lineage>
</organism>
<evidence type="ECO:0000313" key="2">
    <source>
        <dbReference type="EMBL" id="TSD65240.1"/>
    </source>
</evidence>
<dbReference type="RefSeq" id="WP_143912384.1">
    <property type="nucleotide sequence ID" value="NZ_VLNT01000003.1"/>
</dbReference>
<dbReference type="Proteomes" id="UP000316988">
    <property type="component" value="Unassembled WGS sequence"/>
</dbReference>
<name>A0A554SFW6_9ACTN</name>